<gene>
    <name evidence="3" type="ORF">ZIOFF_061659</name>
</gene>
<keyword evidence="4" id="KW-1185">Reference proteome</keyword>
<keyword evidence="1" id="KW-0812">Transmembrane</keyword>
<evidence type="ECO:0000256" key="1">
    <source>
        <dbReference type="SAM" id="Phobius"/>
    </source>
</evidence>
<proteinExistence type="predicted"/>
<dbReference type="AlphaFoldDB" id="A0A8J5F4B4"/>
<dbReference type="Pfam" id="PF07970">
    <property type="entry name" value="COPIIcoated_ERV"/>
    <property type="match status" value="1"/>
</dbReference>
<accession>A0A8J5F4B4</accession>
<comment type="caution">
    <text evidence="3">The sequence shown here is derived from an EMBL/GenBank/DDBJ whole genome shotgun (WGS) entry which is preliminary data.</text>
</comment>
<organism evidence="3 4">
    <name type="scientific">Zingiber officinale</name>
    <name type="common">Ginger</name>
    <name type="synonym">Amomum zingiber</name>
    <dbReference type="NCBI Taxonomy" id="94328"/>
    <lineage>
        <taxon>Eukaryota</taxon>
        <taxon>Viridiplantae</taxon>
        <taxon>Streptophyta</taxon>
        <taxon>Embryophyta</taxon>
        <taxon>Tracheophyta</taxon>
        <taxon>Spermatophyta</taxon>
        <taxon>Magnoliopsida</taxon>
        <taxon>Liliopsida</taxon>
        <taxon>Zingiberales</taxon>
        <taxon>Zingiberaceae</taxon>
        <taxon>Zingiber</taxon>
    </lineage>
</organism>
<protein>
    <recommendedName>
        <fullName evidence="2">Endoplasmic reticulum vesicle transporter C-terminal domain-containing protein</fullName>
    </recommendedName>
</protein>
<evidence type="ECO:0000313" key="4">
    <source>
        <dbReference type="Proteomes" id="UP000734854"/>
    </source>
</evidence>
<name>A0A8J5F4B4_ZINOF</name>
<dbReference type="PANTHER" id="PTHR10984">
    <property type="entry name" value="ENDOPLASMIC RETICULUM-GOLGI INTERMEDIATE COMPARTMENT PROTEIN"/>
    <property type="match status" value="1"/>
</dbReference>
<evidence type="ECO:0000313" key="3">
    <source>
        <dbReference type="EMBL" id="KAG6478224.1"/>
    </source>
</evidence>
<dbReference type="PANTHER" id="PTHR10984:SF56">
    <property type="entry name" value="ENDOPLASMIC RETICULUM-GOLGI INTERMEDIATE COMPARTMENT PROTEIN 3-LIKE"/>
    <property type="match status" value="1"/>
</dbReference>
<dbReference type="EMBL" id="JACMSC010000017">
    <property type="protein sequence ID" value="KAG6478224.1"/>
    <property type="molecule type" value="Genomic_DNA"/>
</dbReference>
<evidence type="ECO:0000259" key="2">
    <source>
        <dbReference type="Pfam" id="PF07970"/>
    </source>
</evidence>
<feature type="domain" description="Endoplasmic reticulum vesicle transporter C-terminal" evidence="2">
    <location>
        <begin position="1"/>
        <end position="137"/>
    </location>
</feature>
<dbReference type="InterPro" id="IPR045888">
    <property type="entry name" value="Erv"/>
</dbReference>
<reference evidence="3 4" key="1">
    <citation type="submission" date="2020-08" db="EMBL/GenBank/DDBJ databases">
        <title>Plant Genome Project.</title>
        <authorList>
            <person name="Zhang R.-G."/>
        </authorList>
    </citation>
    <scope>NUCLEOTIDE SEQUENCE [LARGE SCALE GENOMIC DNA]</scope>
    <source>
        <tissue evidence="3">Rhizome</tissue>
    </source>
</reference>
<keyword evidence="1" id="KW-1133">Transmembrane helix</keyword>
<dbReference type="InterPro" id="IPR012936">
    <property type="entry name" value="Erv_C"/>
</dbReference>
<keyword evidence="1" id="KW-0472">Membrane</keyword>
<sequence>MSHKINKLSFGKEFPGVINPLYSECTQLTSGMYQYFIIVVPTIYTDIRGRKIYSNQVSKLWISLFPINYVLFHFSVTEHFRNADAYLKLPAGVYFFYDFSPIKGKNDLMCHIYRRKCIAAAPFAIIGGVFTVSRIIDAFIYHGHGAIKKKMELGKHS</sequence>
<dbReference type="GO" id="GO:0005783">
    <property type="term" value="C:endoplasmic reticulum"/>
    <property type="evidence" value="ECO:0007669"/>
    <property type="project" value="TreeGrafter"/>
</dbReference>
<feature type="transmembrane region" description="Helical" evidence="1">
    <location>
        <begin position="119"/>
        <end position="141"/>
    </location>
</feature>
<dbReference type="Proteomes" id="UP000734854">
    <property type="component" value="Unassembled WGS sequence"/>
</dbReference>
<dbReference type="GO" id="GO:0030134">
    <property type="term" value="C:COPII-coated ER to Golgi transport vesicle"/>
    <property type="evidence" value="ECO:0007669"/>
    <property type="project" value="TreeGrafter"/>
</dbReference>